<name>A0A2Z2KQ01_9BACL</name>
<gene>
    <name evidence="1" type="ORF">B9T62_23015</name>
</gene>
<reference evidence="1 2" key="1">
    <citation type="submission" date="2017-06" db="EMBL/GenBank/DDBJ databases">
        <title>Complete genome sequence of Paenibacillus donghaensis KCTC 13049T isolated from East Sea sediment, South Korea.</title>
        <authorList>
            <person name="Jung B.K."/>
            <person name="Hong S.-J."/>
            <person name="Shin J.-H."/>
        </authorList>
    </citation>
    <scope>NUCLEOTIDE SEQUENCE [LARGE SCALE GENOMIC DNA]</scope>
    <source>
        <strain evidence="1 2">KCTC 13049</strain>
    </source>
</reference>
<dbReference type="EMBL" id="CP021780">
    <property type="protein sequence ID" value="ASA23422.1"/>
    <property type="molecule type" value="Genomic_DNA"/>
</dbReference>
<evidence type="ECO:0000313" key="2">
    <source>
        <dbReference type="Proteomes" id="UP000249890"/>
    </source>
</evidence>
<accession>A0A2Z2KQ01</accession>
<dbReference type="OrthoDB" id="1887524at2"/>
<evidence type="ECO:0000313" key="1">
    <source>
        <dbReference type="EMBL" id="ASA23422.1"/>
    </source>
</evidence>
<dbReference type="KEGG" id="pdh:B9T62_23015"/>
<proteinExistence type="predicted"/>
<organism evidence="1 2">
    <name type="scientific">Paenibacillus donghaensis</name>
    <dbReference type="NCBI Taxonomy" id="414771"/>
    <lineage>
        <taxon>Bacteria</taxon>
        <taxon>Bacillati</taxon>
        <taxon>Bacillota</taxon>
        <taxon>Bacilli</taxon>
        <taxon>Bacillales</taxon>
        <taxon>Paenibacillaceae</taxon>
        <taxon>Paenibacillus</taxon>
    </lineage>
</organism>
<dbReference type="Proteomes" id="UP000249890">
    <property type="component" value="Chromosome"/>
</dbReference>
<keyword evidence="2" id="KW-1185">Reference proteome</keyword>
<sequence length="296" mass="34346">MLKQANIDRLIIGDKHIFVFEHHHFALLPWAEIKCKINEELVVISLDHHTDTHSPFLSFVYNNSKNKGEQKEKELVKSLIKAIDYRDQNTVYNAIMKLKHDEHIYTAIETKIINKAFIISHDNYSDEPQSLEEAKRLSLHKTDPIKFFFREGIASRPRTYPFATVYMPPYEPETELSIMNGFSTFSNLDIDNIVLEDDFLFDKFKILNEMCPAVVSDKGTFSVKYILDIDLDYFHSNLSIEPKSCSVFYNLIRNAEIITIAKESVCVDLLKHNNEDINSGALLEKLFSHIRKALEN</sequence>
<protein>
    <submittedName>
        <fullName evidence="1">Uncharacterized protein</fullName>
    </submittedName>
</protein>
<dbReference type="RefSeq" id="WP_087917412.1">
    <property type="nucleotide sequence ID" value="NZ_CP021780.1"/>
</dbReference>
<dbReference type="AlphaFoldDB" id="A0A2Z2KQ01"/>